<protein>
    <submittedName>
        <fullName evidence="2">MoxR-like ATPase</fullName>
    </submittedName>
</protein>
<reference evidence="2 3" key="1">
    <citation type="submission" date="2018-04" db="EMBL/GenBank/DDBJ databases">
        <title>Genomic Encyclopedia of Archaeal and Bacterial Type Strains, Phase II (KMG-II): from individual species to whole genera.</title>
        <authorList>
            <person name="Goeker M."/>
        </authorList>
    </citation>
    <scope>NUCLEOTIDE SEQUENCE [LARGE SCALE GENOMIC DNA]</scope>
    <source>
        <strain evidence="2 3">DSM 29329</strain>
    </source>
</reference>
<keyword evidence="3" id="KW-1185">Reference proteome</keyword>
<name>A0A2T6A5C9_9RHOB</name>
<dbReference type="InterPro" id="IPR027417">
    <property type="entry name" value="P-loop_NTPase"/>
</dbReference>
<dbReference type="InterPro" id="IPR003593">
    <property type="entry name" value="AAA+_ATPase"/>
</dbReference>
<gene>
    <name evidence="2" type="ORF">C8N44_1407</name>
</gene>
<dbReference type="InterPro" id="IPR045427">
    <property type="entry name" value="MoxR"/>
</dbReference>
<evidence type="ECO:0000313" key="3">
    <source>
        <dbReference type="Proteomes" id="UP000244069"/>
    </source>
</evidence>
<accession>A0A2T6A5C9</accession>
<dbReference type="OrthoDB" id="9808397at2"/>
<evidence type="ECO:0000259" key="1">
    <source>
        <dbReference type="SMART" id="SM00382"/>
    </source>
</evidence>
<dbReference type="RefSeq" id="WP_107978739.1">
    <property type="nucleotide sequence ID" value="NZ_BMEZ01000040.1"/>
</dbReference>
<dbReference type="PANTHER" id="PTHR32204">
    <property type="entry name" value="ATPASE RAVA"/>
    <property type="match status" value="1"/>
</dbReference>
<dbReference type="Pfam" id="PF20030">
    <property type="entry name" value="bpMoxR"/>
    <property type="match status" value="2"/>
</dbReference>
<dbReference type="SMART" id="SM00382">
    <property type="entry name" value="AAA"/>
    <property type="match status" value="1"/>
</dbReference>
<comment type="caution">
    <text evidence="2">The sequence shown here is derived from an EMBL/GenBank/DDBJ whole genome shotgun (WGS) entry which is preliminary data.</text>
</comment>
<dbReference type="Gene3D" id="3.40.50.300">
    <property type="entry name" value="P-loop containing nucleotide triphosphate hydrolases"/>
    <property type="match status" value="1"/>
</dbReference>
<sequence>MFNTDGLNALREKHHETLTLMNRLEDTLSARFYRMDKSIECMMLATLTGEPMVLLGPPGTAKSRLIRAFCNVLGLVPADALHTRSDPEKTVLDKKEAYFEYLLTQFTEPSELFGYYDLAKLFGEEKQFERDTSGMMQRAQVVFLDEVFNASSAILNALLTFMNERKFHDRGKLHAVPMRLLFGASNHTPREDGLQAFYDRFLLRCRLDHVPATPEEISALVRSAWGETHATPVEDGTDFAGLLEKVDGFRADVDAMTKANALSINPADPIFNRFTDLTAELRRKELSQMSNRRMVKFSNALLAKCLLRATQSGTSARIEPADLGIILDFGLDQQDDSAVAKLRAHLE</sequence>
<proteinExistence type="predicted"/>
<dbReference type="EMBL" id="QBKN01000040">
    <property type="protein sequence ID" value="PTX39014.1"/>
    <property type="molecule type" value="Genomic_DNA"/>
</dbReference>
<feature type="domain" description="AAA+ ATPase" evidence="1">
    <location>
        <begin position="48"/>
        <end position="213"/>
    </location>
</feature>
<dbReference type="SUPFAM" id="SSF52540">
    <property type="entry name" value="P-loop containing nucleoside triphosphate hydrolases"/>
    <property type="match status" value="1"/>
</dbReference>
<dbReference type="Proteomes" id="UP000244069">
    <property type="component" value="Unassembled WGS sequence"/>
</dbReference>
<dbReference type="InterPro" id="IPR050513">
    <property type="entry name" value="RavA_ATPases"/>
</dbReference>
<evidence type="ECO:0000313" key="2">
    <source>
        <dbReference type="EMBL" id="PTX39014.1"/>
    </source>
</evidence>
<organism evidence="2 3">
    <name type="scientific">Allosediminivita pacifica</name>
    <dbReference type="NCBI Taxonomy" id="1267769"/>
    <lineage>
        <taxon>Bacteria</taxon>
        <taxon>Pseudomonadati</taxon>
        <taxon>Pseudomonadota</taxon>
        <taxon>Alphaproteobacteria</taxon>
        <taxon>Rhodobacterales</taxon>
        <taxon>Paracoccaceae</taxon>
        <taxon>Allosediminivita</taxon>
    </lineage>
</organism>
<dbReference type="AlphaFoldDB" id="A0A2T6A5C9"/>
<dbReference type="PANTHER" id="PTHR32204:SF0">
    <property type="entry name" value="ATPASE RAVA"/>
    <property type="match status" value="1"/>
</dbReference>